<sequence>MATLMQSSSPVSNYPSTPSRSSYYSSLSYQPINSSPLASPSLKSSLVSAQARRRSQYKPTTPEDPQRSFLRERFKVRCFERAQRQRERVVQGKRRSSDASSDLLDEGGMDCEEEEEDDMVMQDELFRRIMSNANHKRRHSYRLSYSHDVGSSFDPDMEDVSHWEDELRECPPDIVDEVTPEDLESEELAVYAEEYAALADFADLDANVEDFFLSDVEDGSLEPPNLKGANGDVFDDQCMDMT</sequence>
<organism evidence="3">
    <name type="scientific">Serpula lacrymans var. lacrymans (strain S7.3)</name>
    <name type="common">Dry rot fungus</name>
    <dbReference type="NCBI Taxonomy" id="936435"/>
    <lineage>
        <taxon>Eukaryota</taxon>
        <taxon>Fungi</taxon>
        <taxon>Dikarya</taxon>
        <taxon>Basidiomycota</taxon>
        <taxon>Agaricomycotina</taxon>
        <taxon>Agaricomycetes</taxon>
        <taxon>Agaricomycetidae</taxon>
        <taxon>Boletales</taxon>
        <taxon>Coniophorineae</taxon>
        <taxon>Serpulaceae</taxon>
        <taxon>Serpula</taxon>
    </lineage>
</organism>
<name>F8PKK4_SERL3</name>
<reference evidence="3" key="1">
    <citation type="journal article" date="2011" name="Science">
        <title>The plant cell wall-decomposing machinery underlies the functional diversity of forest fungi.</title>
        <authorList>
            <person name="Eastwood D.C."/>
            <person name="Floudas D."/>
            <person name="Binder M."/>
            <person name="Majcherczyk A."/>
            <person name="Schneider P."/>
            <person name="Aerts A."/>
            <person name="Asiegbu F.O."/>
            <person name="Baker S.E."/>
            <person name="Barry K."/>
            <person name="Bendiksby M."/>
            <person name="Blumentritt M."/>
            <person name="Coutinho P.M."/>
            <person name="Cullen D."/>
            <person name="de Vries R.P."/>
            <person name="Gathman A."/>
            <person name="Goodell B."/>
            <person name="Henrissat B."/>
            <person name="Ihrmark K."/>
            <person name="Kauserud H."/>
            <person name="Kohler A."/>
            <person name="LaButti K."/>
            <person name="Lapidus A."/>
            <person name="Lavin J.L."/>
            <person name="Lee Y.-H."/>
            <person name="Lindquist E."/>
            <person name="Lilly W."/>
            <person name="Lucas S."/>
            <person name="Morin E."/>
            <person name="Murat C."/>
            <person name="Oguiza J.A."/>
            <person name="Park J."/>
            <person name="Pisabarro A.G."/>
            <person name="Riley R."/>
            <person name="Rosling A."/>
            <person name="Salamov A."/>
            <person name="Schmidt O."/>
            <person name="Schmutz J."/>
            <person name="Skrede I."/>
            <person name="Stenlid J."/>
            <person name="Wiebenga A."/>
            <person name="Xie X."/>
            <person name="Kuees U."/>
            <person name="Hibbett D.S."/>
            <person name="Hoffmeister D."/>
            <person name="Hoegberg N."/>
            <person name="Martin F."/>
            <person name="Grigoriev I.V."/>
            <person name="Watkinson S.C."/>
        </authorList>
    </citation>
    <scope>NUCLEOTIDE SEQUENCE [LARGE SCALE GENOMIC DNA]</scope>
    <source>
        <strain evidence="3">strain S7.3</strain>
    </source>
</reference>
<feature type="region of interest" description="Disordered" evidence="1">
    <location>
        <begin position="85"/>
        <end position="116"/>
    </location>
</feature>
<feature type="compositionally biased region" description="Low complexity" evidence="1">
    <location>
        <begin position="12"/>
        <end position="49"/>
    </location>
</feature>
<dbReference type="OrthoDB" id="3268127at2759"/>
<dbReference type="InParanoid" id="F8PKK4"/>
<evidence type="ECO:0000313" key="2">
    <source>
        <dbReference type="EMBL" id="EGO03338.1"/>
    </source>
</evidence>
<dbReference type="eggNOG" id="ENOG502SSF6">
    <property type="taxonomic scope" value="Eukaryota"/>
</dbReference>
<evidence type="ECO:0000313" key="3">
    <source>
        <dbReference type="Proteomes" id="UP000008063"/>
    </source>
</evidence>
<dbReference type="OMA" id="FRRIMAN"/>
<proteinExistence type="predicted"/>
<gene>
    <name evidence="2" type="ORF">SERLA73DRAFT_174788</name>
</gene>
<feature type="compositionally biased region" description="Polar residues" evidence="1">
    <location>
        <begin position="1"/>
        <end position="11"/>
    </location>
</feature>
<protein>
    <submittedName>
        <fullName evidence="2">Uncharacterized protein</fullName>
    </submittedName>
</protein>
<keyword evidence="3" id="KW-1185">Reference proteome</keyword>
<feature type="compositionally biased region" description="Acidic residues" evidence="1">
    <location>
        <begin position="103"/>
        <end position="116"/>
    </location>
</feature>
<dbReference type="EMBL" id="GL945475">
    <property type="protein sequence ID" value="EGO03338.1"/>
    <property type="molecule type" value="Genomic_DNA"/>
</dbReference>
<accession>F8PKK4</accession>
<evidence type="ECO:0000256" key="1">
    <source>
        <dbReference type="SAM" id="MobiDB-lite"/>
    </source>
</evidence>
<dbReference type="AlphaFoldDB" id="F8PKK4"/>
<dbReference type="Proteomes" id="UP000008063">
    <property type="component" value="Unassembled WGS sequence"/>
</dbReference>
<dbReference type="HOGENOM" id="CLU_064558_0_0_1"/>
<feature type="region of interest" description="Disordered" evidence="1">
    <location>
        <begin position="1"/>
        <end position="69"/>
    </location>
</feature>